<keyword evidence="2" id="KW-0808">Transferase</keyword>
<keyword evidence="4" id="KW-0540">Nuclease</keyword>
<dbReference type="FunFam" id="3.30.70.270:FF:000020">
    <property type="entry name" value="Transposon Tf2-6 polyprotein-like Protein"/>
    <property type="match status" value="1"/>
</dbReference>
<dbReference type="PROSITE" id="PS50994">
    <property type="entry name" value="INTEGRASE"/>
    <property type="match status" value="1"/>
</dbReference>
<dbReference type="SUPFAM" id="SSF53098">
    <property type="entry name" value="Ribonuclease H-like"/>
    <property type="match status" value="1"/>
</dbReference>
<dbReference type="EMBL" id="GGMS01005669">
    <property type="protein sequence ID" value="MBY74872.1"/>
    <property type="molecule type" value="Transcribed_RNA"/>
</dbReference>
<evidence type="ECO:0000313" key="10">
    <source>
        <dbReference type="EMBL" id="MBY74872.1"/>
    </source>
</evidence>
<dbReference type="Gene3D" id="3.30.420.10">
    <property type="entry name" value="Ribonuclease H-like superfamily/Ribonuclease H"/>
    <property type="match status" value="1"/>
</dbReference>
<dbReference type="CDD" id="cd09274">
    <property type="entry name" value="RNase_HI_RT_Ty3"/>
    <property type="match status" value="1"/>
</dbReference>
<dbReference type="InterPro" id="IPR036397">
    <property type="entry name" value="RNaseH_sf"/>
</dbReference>
<dbReference type="GO" id="GO:0003676">
    <property type="term" value="F:nucleic acid binding"/>
    <property type="evidence" value="ECO:0007669"/>
    <property type="project" value="InterPro"/>
</dbReference>
<gene>
    <name evidence="10" type="primary">Tf2-1_0</name>
    <name evidence="10" type="ORF">g.95251</name>
</gene>
<dbReference type="InterPro" id="IPR043502">
    <property type="entry name" value="DNA/RNA_pol_sf"/>
</dbReference>
<dbReference type="EC" id="2.7.7.49" evidence="1"/>
<protein>
    <recommendedName>
        <fullName evidence="1">RNA-directed DNA polymerase</fullName>
        <ecNumber evidence="1">2.7.7.49</ecNumber>
    </recommendedName>
</protein>
<evidence type="ECO:0000256" key="2">
    <source>
        <dbReference type="ARBA" id="ARBA00022679"/>
    </source>
</evidence>
<accession>A0A2S2QCE6</accession>
<evidence type="ECO:0000256" key="5">
    <source>
        <dbReference type="ARBA" id="ARBA00022759"/>
    </source>
</evidence>
<dbReference type="InterPro" id="IPR012337">
    <property type="entry name" value="RNaseH-like_sf"/>
</dbReference>
<evidence type="ECO:0000256" key="4">
    <source>
        <dbReference type="ARBA" id="ARBA00022722"/>
    </source>
</evidence>
<evidence type="ECO:0000256" key="8">
    <source>
        <dbReference type="SAM" id="MobiDB-lite"/>
    </source>
</evidence>
<proteinExistence type="predicted"/>
<dbReference type="PANTHER" id="PTHR37984:SF5">
    <property type="entry name" value="PROTEIN NYNRIN-LIKE"/>
    <property type="match status" value="1"/>
</dbReference>
<keyword evidence="7" id="KW-0695">RNA-directed DNA polymerase</keyword>
<evidence type="ECO:0000256" key="1">
    <source>
        <dbReference type="ARBA" id="ARBA00012493"/>
    </source>
</evidence>
<dbReference type="AlphaFoldDB" id="A0A2S2QCE6"/>
<dbReference type="Pfam" id="PF00665">
    <property type="entry name" value="rve"/>
    <property type="match status" value="1"/>
</dbReference>
<dbReference type="InterPro" id="IPR043128">
    <property type="entry name" value="Rev_trsase/Diguanyl_cyclase"/>
</dbReference>
<dbReference type="Pfam" id="PF17921">
    <property type="entry name" value="Integrase_H2C2"/>
    <property type="match status" value="1"/>
</dbReference>
<dbReference type="OrthoDB" id="6612506at2759"/>
<dbReference type="GO" id="GO:0016787">
    <property type="term" value="F:hydrolase activity"/>
    <property type="evidence" value="ECO:0007669"/>
    <property type="project" value="UniProtKB-KW"/>
</dbReference>
<evidence type="ECO:0000259" key="9">
    <source>
        <dbReference type="PROSITE" id="PS50994"/>
    </source>
</evidence>
<dbReference type="GO" id="GO:0042575">
    <property type="term" value="C:DNA polymerase complex"/>
    <property type="evidence" value="ECO:0007669"/>
    <property type="project" value="UniProtKB-ARBA"/>
</dbReference>
<dbReference type="FunFam" id="1.10.340.70:FF:000001">
    <property type="entry name" value="Retrovirus-related Pol polyprotein from transposon gypsy-like Protein"/>
    <property type="match status" value="1"/>
</dbReference>
<dbReference type="Gene3D" id="1.10.340.70">
    <property type="match status" value="1"/>
</dbReference>
<organism evidence="10">
    <name type="scientific">Sipha flava</name>
    <name type="common">yellow sugarcane aphid</name>
    <dbReference type="NCBI Taxonomy" id="143950"/>
    <lineage>
        <taxon>Eukaryota</taxon>
        <taxon>Metazoa</taxon>
        <taxon>Ecdysozoa</taxon>
        <taxon>Arthropoda</taxon>
        <taxon>Hexapoda</taxon>
        <taxon>Insecta</taxon>
        <taxon>Pterygota</taxon>
        <taxon>Neoptera</taxon>
        <taxon>Paraneoptera</taxon>
        <taxon>Hemiptera</taxon>
        <taxon>Sternorrhyncha</taxon>
        <taxon>Aphidomorpha</taxon>
        <taxon>Aphidoidea</taxon>
        <taxon>Aphididae</taxon>
        <taxon>Sipha</taxon>
    </lineage>
</organism>
<dbReference type="GO" id="GO:0004519">
    <property type="term" value="F:endonuclease activity"/>
    <property type="evidence" value="ECO:0007669"/>
    <property type="project" value="UniProtKB-KW"/>
</dbReference>
<dbReference type="PANTHER" id="PTHR37984">
    <property type="entry name" value="PROTEIN CBG26694"/>
    <property type="match status" value="1"/>
</dbReference>
<evidence type="ECO:0000256" key="7">
    <source>
        <dbReference type="ARBA" id="ARBA00022918"/>
    </source>
</evidence>
<evidence type="ECO:0000256" key="6">
    <source>
        <dbReference type="ARBA" id="ARBA00022801"/>
    </source>
</evidence>
<feature type="domain" description="Integrase catalytic" evidence="9">
    <location>
        <begin position="361"/>
        <end position="520"/>
    </location>
</feature>
<dbReference type="InterPro" id="IPR050951">
    <property type="entry name" value="Retrovirus_Pol_polyprotein"/>
</dbReference>
<dbReference type="InterPro" id="IPR041588">
    <property type="entry name" value="Integrase_H2C2"/>
</dbReference>
<dbReference type="Gene3D" id="3.30.70.270">
    <property type="match status" value="1"/>
</dbReference>
<dbReference type="InterPro" id="IPR001584">
    <property type="entry name" value="Integrase_cat-core"/>
</dbReference>
<evidence type="ECO:0000256" key="3">
    <source>
        <dbReference type="ARBA" id="ARBA00022695"/>
    </source>
</evidence>
<dbReference type="GO" id="GO:0015074">
    <property type="term" value="P:DNA integration"/>
    <property type="evidence" value="ECO:0007669"/>
    <property type="project" value="InterPro"/>
</dbReference>
<sequence length="632" mass="71550">MGVCNWYSQFVDNYTDIIAPLSNLLKQGVRWRWTITEQRAFENIKRALYSSPKLSPPDYSAPFCLQTDASEIGVGAILFQRGDSPEDRRIVSYASKKFSDTQKRYSAVERECLAIIWATDKFRPYLETRRFELLTDNAALTWLHRAKDKNSKLTRWSLQLANLDFSTVHVPGRLNEAPDLLSRDPAPGEPVDEDSLEDKLVGVPITHTNHGPKTDNLFSTFAANDKNAPITTDILAAWQSEDSATAEIIQHITADTPARNTRSSKTGIDTYVFSDGLLRINTGHDSLVVIPKSKSQHIIWRYHDHLLASHPGWKETYRAVRQRFYWKGQKNDVRLYVGACHVCACTKPLNTRPDGPMRARTPKQPWEVISIDLMGPYPRTHRGKAYILVATDCFSRWTEAYPLGTATTKTITETLEREFFSRFGYPRVCLSDNGPQFVSTEMKSTLDSWGTEGWTTPVYHPRVNPVERRNQELKKGLRAQLVNGKHSSWDTKLAPILFAIRNRRNEQTGYTPATLVLGRECRRPGDWALSSSSHVLVDLHEKDRSAREQRVLGDKPTAGGSNDSKFCEGDVVYYKSHHLSKAHDGFHAGFAPKWWGPVALAKRVGKGVFLTDQSPARKLHVSCLKRAKDKLG</sequence>
<dbReference type="Pfam" id="PF17917">
    <property type="entry name" value="RT_RNaseH"/>
    <property type="match status" value="1"/>
</dbReference>
<keyword evidence="3" id="KW-0548">Nucleotidyltransferase</keyword>
<name>A0A2S2QCE6_9HEMI</name>
<feature type="region of interest" description="Disordered" evidence="8">
    <location>
        <begin position="176"/>
        <end position="195"/>
    </location>
</feature>
<dbReference type="GO" id="GO:0003964">
    <property type="term" value="F:RNA-directed DNA polymerase activity"/>
    <property type="evidence" value="ECO:0007669"/>
    <property type="project" value="UniProtKB-KW"/>
</dbReference>
<dbReference type="Gene3D" id="3.10.20.370">
    <property type="match status" value="1"/>
</dbReference>
<dbReference type="FunFam" id="3.10.20.370:FF:000001">
    <property type="entry name" value="Retrovirus-related Pol polyprotein from transposon 17.6-like protein"/>
    <property type="match status" value="1"/>
</dbReference>
<dbReference type="InterPro" id="IPR041373">
    <property type="entry name" value="RT_RNaseH"/>
</dbReference>
<dbReference type="SUPFAM" id="SSF56672">
    <property type="entry name" value="DNA/RNA polymerases"/>
    <property type="match status" value="1"/>
</dbReference>
<keyword evidence="6" id="KW-0378">Hydrolase</keyword>
<reference evidence="10" key="1">
    <citation type="submission" date="2018-04" db="EMBL/GenBank/DDBJ databases">
        <title>Transcriptome assembly of Sipha flava.</title>
        <authorList>
            <person name="Scully E.D."/>
            <person name="Geib S.M."/>
            <person name="Palmer N.A."/>
            <person name="Koch K."/>
            <person name="Bradshaw J."/>
            <person name="Heng-Moss T."/>
            <person name="Sarath G."/>
        </authorList>
    </citation>
    <scope>NUCLEOTIDE SEQUENCE</scope>
</reference>
<keyword evidence="5" id="KW-0255">Endonuclease</keyword>